<keyword evidence="9" id="KW-0460">Magnesium</keyword>
<keyword evidence="10" id="KW-0233">DNA recombination</keyword>
<evidence type="ECO:0000256" key="1">
    <source>
        <dbReference type="ARBA" id="ARBA00001946"/>
    </source>
</evidence>
<evidence type="ECO:0000256" key="8">
    <source>
        <dbReference type="ARBA" id="ARBA00022801"/>
    </source>
</evidence>
<feature type="compositionally biased region" description="Low complexity" evidence="14">
    <location>
        <begin position="534"/>
        <end position="544"/>
    </location>
</feature>
<dbReference type="Proteomes" id="UP001334248">
    <property type="component" value="Unassembled WGS sequence"/>
</dbReference>
<keyword evidence="17" id="KW-1185">Reference proteome</keyword>
<evidence type="ECO:0000256" key="13">
    <source>
        <dbReference type="ARBA" id="ARBA00023254"/>
    </source>
</evidence>
<name>A0ABR0S3G3_9EURO</name>
<feature type="compositionally biased region" description="Basic residues" evidence="14">
    <location>
        <begin position="304"/>
        <end position="317"/>
    </location>
</feature>
<evidence type="ECO:0000256" key="6">
    <source>
        <dbReference type="ARBA" id="ARBA00022759"/>
    </source>
</evidence>
<feature type="domain" description="ERCC4" evidence="15">
    <location>
        <begin position="399"/>
        <end position="675"/>
    </location>
</feature>
<feature type="compositionally biased region" description="Basic and acidic residues" evidence="14">
    <location>
        <begin position="318"/>
        <end position="355"/>
    </location>
</feature>
<feature type="region of interest" description="Disordered" evidence="14">
    <location>
        <begin position="523"/>
        <end position="553"/>
    </location>
</feature>
<keyword evidence="13" id="KW-0469">Meiosis</keyword>
<dbReference type="InterPro" id="IPR042530">
    <property type="entry name" value="EME1/EME2_C"/>
</dbReference>
<evidence type="ECO:0000259" key="15">
    <source>
        <dbReference type="SMART" id="SM00891"/>
    </source>
</evidence>
<keyword evidence="7" id="KW-0227">DNA damage</keyword>
<keyword evidence="5" id="KW-0479">Metal-binding</keyword>
<organism evidence="16 17">
    <name type="scientific">Knufia obscura</name>
    <dbReference type="NCBI Taxonomy" id="1635080"/>
    <lineage>
        <taxon>Eukaryota</taxon>
        <taxon>Fungi</taxon>
        <taxon>Dikarya</taxon>
        <taxon>Ascomycota</taxon>
        <taxon>Pezizomycotina</taxon>
        <taxon>Eurotiomycetes</taxon>
        <taxon>Chaetothyriomycetidae</taxon>
        <taxon>Chaetothyriales</taxon>
        <taxon>Trichomeriaceae</taxon>
        <taxon>Knufia</taxon>
    </lineage>
</organism>
<dbReference type="PANTHER" id="PTHR21077:SF5">
    <property type="entry name" value="CROSSOVER JUNCTION ENDONUCLEASE MMS4"/>
    <property type="match status" value="1"/>
</dbReference>
<evidence type="ECO:0000256" key="7">
    <source>
        <dbReference type="ARBA" id="ARBA00022763"/>
    </source>
</evidence>
<feature type="region of interest" description="Disordered" evidence="14">
    <location>
        <begin position="247"/>
        <end position="355"/>
    </location>
</feature>
<reference evidence="16 17" key="1">
    <citation type="journal article" date="2023" name="Res Sq">
        <title>Genomic and morphological characterization of Knufia obscura isolated from the Mars 2020 spacecraft assembly facility.</title>
        <authorList>
            <person name="Chander A.M."/>
            <person name="Teixeira M.M."/>
            <person name="Singh N.K."/>
            <person name="Williams M.P."/>
            <person name="Parker C.W."/>
            <person name="Leo P."/>
            <person name="Stajich J.E."/>
            <person name="Torok T."/>
            <person name="Tighe S."/>
            <person name="Mason C.E."/>
            <person name="Venkateswaran K."/>
        </authorList>
    </citation>
    <scope>NUCLEOTIDE SEQUENCE [LARGE SCALE GENOMIC DNA]</scope>
    <source>
        <strain evidence="16 17">CCFEE 5817</strain>
    </source>
</reference>
<dbReference type="InterPro" id="IPR033310">
    <property type="entry name" value="Mms4/EME1/EME2"/>
</dbReference>
<evidence type="ECO:0000313" key="17">
    <source>
        <dbReference type="Proteomes" id="UP001334248"/>
    </source>
</evidence>
<evidence type="ECO:0000313" key="16">
    <source>
        <dbReference type="EMBL" id="KAK5947398.1"/>
    </source>
</evidence>
<dbReference type="EMBL" id="JAVHJV010000001">
    <property type="protein sequence ID" value="KAK5947398.1"/>
    <property type="molecule type" value="Genomic_DNA"/>
</dbReference>
<feature type="region of interest" description="Disordered" evidence="14">
    <location>
        <begin position="1"/>
        <end position="29"/>
    </location>
</feature>
<evidence type="ECO:0000256" key="4">
    <source>
        <dbReference type="ARBA" id="ARBA00022722"/>
    </source>
</evidence>
<keyword evidence="11" id="KW-0234">DNA repair</keyword>
<dbReference type="Gene3D" id="1.10.150.670">
    <property type="entry name" value="Crossover junction endonuclease EME1, DNA-binding domain"/>
    <property type="match status" value="1"/>
</dbReference>
<dbReference type="GeneID" id="89994997"/>
<keyword evidence="8" id="KW-0378">Hydrolase</keyword>
<evidence type="ECO:0000256" key="14">
    <source>
        <dbReference type="SAM" id="MobiDB-lite"/>
    </source>
</evidence>
<feature type="compositionally biased region" description="Low complexity" evidence="14">
    <location>
        <begin position="9"/>
        <end position="22"/>
    </location>
</feature>
<dbReference type="InterPro" id="IPR006166">
    <property type="entry name" value="ERCC4_domain"/>
</dbReference>
<dbReference type="RefSeq" id="XP_064735488.1">
    <property type="nucleotide sequence ID" value="XM_064869991.1"/>
</dbReference>
<evidence type="ECO:0000256" key="9">
    <source>
        <dbReference type="ARBA" id="ARBA00022842"/>
    </source>
</evidence>
<dbReference type="Gene3D" id="3.40.50.10130">
    <property type="match status" value="1"/>
</dbReference>
<comment type="similarity">
    <text evidence="3">Belongs to the EME1/MMS4 family.</text>
</comment>
<evidence type="ECO:0000256" key="11">
    <source>
        <dbReference type="ARBA" id="ARBA00023204"/>
    </source>
</evidence>
<feature type="region of interest" description="Disordered" evidence="14">
    <location>
        <begin position="215"/>
        <end position="235"/>
    </location>
</feature>
<feature type="compositionally biased region" description="Polar residues" evidence="14">
    <location>
        <begin position="247"/>
        <end position="268"/>
    </location>
</feature>
<comment type="caution">
    <text evidence="16">The sequence shown here is derived from an EMBL/GenBank/DDBJ whole genome shotgun (WGS) entry which is preliminary data.</text>
</comment>
<keyword evidence="12" id="KW-0539">Nucleus</keyword>
<keyword evidence="4" id="KW-0540">Nuclease</keyword>
<evidence type="ECO:0000256" key="3">
    <source>
        <dbReference type="ARBA" id="ARBA00005313"/>
    </source>
</evidence>
<comment type="cofactor">
    <cofactor evidence="1">
        <name>Mg(2+)</name>
        <dbReference type="ChEBI" id="CHEBI:18420"/>
    </cofactor>
</comment>
<protein>
    <recommendedName>
        <fullName evidence="15">ERCC4 domain-containing protein</fullName>
    </recommendedName>
</protein>
<feature type="region of interest" description="Disordered" evidence="14">
    <location>
        <begin position="64"/>
        <end position="83"/>
    </location>
</feature>
<dbReference type="CDD" id="cd20085">
    <property type="entry name" value="XPF_nuclease_Mms4"/>
    <property type="match status" value="1"/>
</dbReference>
<dbReference type="SMART" id="SM00891">
    <property type="entry name" value="ERCC4"/>
    <property type="match status" value="1"/>
</dbReference>
<dbReference type="InterPro" id="IPR047521">
    <property type="entry name" value="XPF_nuclease_EME1_ascomycetes"/>
</dbReference>
<sequence length="748" mass="81736">MHEVIELLSSSPPACAPARSRPGTAPQPVQRQTYNVQDETIHPRLPDIDLFDGAAIDAMLMSSPRDRKPTARLPQQSSPADALHAAPAANLRGSARFDDSILDGLDEPGFPIEQPAKKRKLTPPTVKGAAIDVLASVNEIFDLSSEPDIVPRLPNQRLSTGTNVTVHDLDDDDDGVGLPSFSSSAPEPRHNAVTATIPRSKDPVVEILSDDDAVANDPIMSSSQPVKPARAPGWSNRTSSVLANIKQTNSRASTHSRESSLTNSTMLKQSKPRQMTKAKIDELDNIVDSSQPGAVSVSPEKRSNATKKAKAPAKPRKTAAEKEAEQEEKRLAKERQAAEKQLAADKAEVNKRKTDRKKSAEEMLVCMPTVFKGKAIGNQVEGYMKEINVQVSFYDDEVDMTRNDGEVKSLGKVIKWKRKVTATYDEGTEEWVPLGRTKIQPEKHILVYLTGEEFCTIAAAGPHGDISGTTSPPTEETMKENLSTYIVLLNSQHPACTIILLIEGLSSFTKRIANTKNREFQASVRAQNINPEDATSTSSAPASSIQAPKKRKQTKPQIDLTFFTNDITEILQLHLQLSHQGLQIHHTTSLATSAKQIDSFTQHLSTRPYRQTELSRNLSHASFCMASGQFRTGQGDATETFIKMLEQVNRLTVSMAHGIISAGYDSPAALVRGFKRAEESVTGGARSLGGETGLEREGREKAKLMLEDVRKAANKGGAWNNQRLGPQISKRLWKVFTSGDEDMRDGIA</sequence>
<evidence type="ECO:0000256" key="5">
    <source>
        <dbReference type="ARBA" id="ARBA00022723"/>
    </source>
</evidence>
<evidence type="ECO:0000256" key="10">
    <source>
        <dbReference type="ARBA" id="ARBA00023172"/>
    </source>
</evidence>
<gene>
    <name evidence="16" type="ORF">PMZ80_001548</name>
</gene>
<comment type="subcellular location">
    <subcellularLocation>
        <location evidence="2">Nucleus</location>
    </subcellularLocation>
</comment>
<evidence type="ECO:0000256" key="2">
    <source>
        <dbReference type="ARBA" id="ARBA00004123"/>
    </source>
</evidence>
<proteinExistence type="inferred from homology"/>
<keyword evidence="6" id="KW-0255">Endonuclease</keyword>
<dbReference type="PANTHER" id="PTHR21077">
    <property type="entry name" value="EME1 PROTEIN"/>
    <property type="match status" value="1"/>
</dbReference>
<evidence type="ECO:0000256" key="12">
    <source>
        <dbReference type="ARBA" id="ARBA00023242"/>
    </source>
</evidence>
<accession>A0ABR0S3G3</accession>